<dbReference type="STRING" id="1459636.NTE_02235"/>
<evidence type="ECO:0000259" key="8">
    <source>
        <dbReference type="Pfam" id="PF01996"/>
    </source>
</evidence>
<dbReference type="EC" id="6.3.2.34" evidence="9"/>
<dbReference type="InterPro" id="IPR008225">
    <property type="entry name" value="F420-0_g-glutamyl_ligase"/>
</dbReference>
<dbReference type="Gene3D" id="3.90.1660.10">
    <property type="entry name" value="CofE-like domain"/>
    <property type="match status" value="1"/>
</dbReference>
<gene>
    <name evidence="9" type="ORF">NTE_02235</name>
</gene>
<keyword evidence="4" id="KW-0460">Magnesium</keyword>
<dbReference type="RefSeq" id="WP_226986947.1">
    <property type="nucleotide sequence ID" value="NZ_CP007174.1"/>
</dbReference>
<evidence type="ECO:0000256" key="7">
    <source>
        <dbReference type="ARBA" id="ARBA00023211"/>
    </source>
</evidence>
<dbReference type="Pfam" id="PF01996">
    <property type="entry name" value="F420_ligase"/>
    <property type="match status" value="1"/>
</dbReference>
<keyword evidence="2" id="KW-0479">Metal-binding</keyword>
<evidence type="ECO:0000313" key="10">
    <source>
        <dbReference type="Proteomes" id="UP000028194"/>
    </source>
</evidence>
<keyword evidence="10" id="KW-1185">Reference proteome</keyword>
<dbReference type="GO" id="GO:0052619">
    <property type="term" value="F:coenzyme F420-1:gamma-L-glutamate ligase activity"/>
    <property type="evidence" value="ECO:0007669"/>
    <property type="project" value="UniProtKB-EC"/>
</dbReference>
<dbReference type="EC" id="6.3.2.31" evidence="9"/>
<protein>
    <submittedName>
        <fullName evidence="9">F420-0:gamma-glutamyl ligase</fullName>
        <ecNumber evidence="9">6.3.2.31</ecNumber>
        <ecNumber evidence="9">6.3.2.34</ecNumber>
    </submittedName>
</protein>
<organism evidence="9 10">
    <name type="scientific">Candidatus Nitrososphaera evergladensis SR1</name>
    <dbReference type="NCBI Taxonomy" id="1459636"/>
    <lineage>
        <taxon>Archaea</taxon>
        <taxon>Nitrososphaerota</taxon>
        <taxon>Nitrososphaeria</taxon>
        <taxon>Nitrososphaerales</taxon>
        <taxon>Nitrososphaeraceae</taxon>
        <taxon>Nitrososphaera</taxon>
    </lineage>
</organism>
<keyword evidence="5" id="KW-0630">Potassium</keyword>
<evidence type="ECO:0000256" key="1">
    <source>
        <dbReference type="ARBA" id="ARBA00022598"/>
    </source>
</evidence>
<evidence type="ECO:0000313" key="9">
    <source>
        <dbReference type="EMBL" id="AIF84289.1"/>
    </source>
</evidence>
<dbReference type="NCBIfam" id="TIGR01916">
    <property type="entry name" value="F420_cofE"/>
    <property type="match status" value="1"/>
</dbReference>
<dbReference type="GeneID" id="41597955"/>
<dbReference type="InterPro" id="IPR002847">
    <property type="entry name" value="F420-0_gamma-glut_ligase-dom"/>
</dbReference>
<evidence type="ECO:0000256" key="2">
    <source>
        <dbReference type="ARBA" id="ARBA00022723"/>
    </source>
</evidence>
<sequence>MPAIITVIPVKVNGDIAPKSDLGSTILESLGANGIELQDGDILVVAQKAVSKAEGRIIDLAKVKPSRKAIRLAKELHKDPRIVQLILDEAREIVTIKNGIIITETRHGFICANSGVDQSNLARDNAAILLPANPDSSARRLREFVKKQQNRNVAVVITDTFGRPFREGQTNIAVGVAGIKPIKNYIGKKDMFGRKLRVTEIAVADEIASAAELTMGKSAGIPVVLVRGYEFEHVSRASVKDLLRPKKQDIFRHTGNR</sequence>
<feature type="domain" description="Coenzyme F420:L-glutamate ligase-like" evidence="8">
    <location>
        <begin position="15"/>
        <end position="228"/>
    </location>
</feature>
<reference evidence="9 10" key="1">
    <citation type="journal article" date="2014" name="PLoS ONE">
        <title>Genome Sequence of Candidatus Nitrososphaera evergladensis from Group I.1b Enriched from Everglades Soil Reveals Novel Genomic Features of the Ammonia-Oxidizing Archaea.</title>
        <authorList>
            <person name="Zhalnina K.V."/>
            <person name="Dias R."/>
            <person name="Leonard M.T."/>
            <person name="Dorr de Quadros P."/>
            <person name="Camargo F.A."/>
            <person name="Drew J.C."/>
            <person name="Farmerie W.G."/>
            <person name="Daroub S.H."/>
            <person name="Triplett E.W."/>
        </authorList>
    </citation>
    <scope>NUCLEOTIDE SEQUENCE [LARGE SCALE GENOMIC DNA]</scope>
    <source>
        <strain evidence="9 10">SR1</strain>
    </source>
</reference>
<proteinExistence type="predicted"/>
<keyword evidence="7" id="KW-0464">Manganese</keyword>
<evidence type="ECO:0000256" key="4">
    <source>
        <dbReference type="ARBA" id="ARBA00022842"/>
    </source>
</evidence>
<dbReference type="PANTHER" id="PTHR47917:SF1">
    <property type="entry name" value="COENZYME F420:L-GLUTAMATE LIGASE"/>
    <property type="match status" value="1"/>
</dbReference>
<name>A0A075MYE5_9ARCH</name>
<keyword evidence="6" id="KW-0342">GTP-binding</keyword>
<dbReference type="GO" id="GO:0005525">
    <property type="term" value="F:GTP binding"/>
    <property type="evidence" value="ECO:0007669"/>
    <property type="project" value="UniProtKB-KW"/>
</dbReference>
<dbReference type="EMBL" id="CP007174">
    <property type="protein sequence ID" value="AIF84289.1"/>
    <property type="molecule type" value="Genomic_DNA"/>
</dbReference>
<dbReference type="KEGG" id="nev:NTE_02235"/>
<evidence type="ECO:0000256" key="3">
    <source>
        <dbReference type="ARBA" id="ARBA00022741"/>
    </source>
</evidence>
<dbReference type="GO" id="GO:0052618">
    <property type="term" value="F:coenzyme F420-0:L-glutamate ligase activity"/>
    <property type="evidence" value="ECO:0007669"/>
    <property type="project" value="UniProtKB-EC"/>
</dbReference>
<keyword evidence="1 9" id="KW-0436">Ligase</keyword>
<dbReference type="PANTHER" id="PTHR47917">
    <property type="match status" value="1"/>
</dbReference>
<dbReference type="Proteomes" id="UP000028194">
    <property type="component" value="Chromosome"/>
</dbReference>
<keyword evidence="3" id="KW-0547">Nucleotide-binding</keyword>
<dbReference type="SUPFAM" id="SSF144010">
    <property type="entry name" value="CofE-like"/>
    <property type="match status" value="1"/>
</dbReference>
<dbReference type="NCBIfam" id="NF009809">
    <property type="entry name" value="PRK13293.1"/>
    <property type="match status" value="1"/>
</dbReference>
<dbReference type="Gene3D" id="3.30.1330.100">
    <property type="entry name" value="CofE-like"/>
    <property type="match status" value="1"/>
</dbReference>
<accession>A0A075MYE5</accession>
<dbReference type="GO" id="GO:0046872">
    <property type="term" value="F:metal ion binding"/>
    <property type="evidence" value="ECO:0007669"/>
    <property type="project" value="UniProtKB-KW"/>
</dbReference>
<dbReference type="eggNOG" id="arCOG02714">
    <property type="taxonomic scope" value="Archaea"/>
</dbReference>
<evidence type="ECO:0000256" key="6">
    <source>
        <dbReference type="ARBA" id="ARBA00023134"/>
    </source>
</evidence>
<dbReference type="HOGENOM" id="CLU_051152_1_1_2"/>
<evidence type="ECO:0000256" key="5">
    <source>
        <dbReference type="ARBA" id="ARBA00022958"/>
    </source>
</evidence>
<dbReference type="AlphaFoldDB" id="A0A075MYE5"/>